<evidence type="ECO:0000313" key="2">
    <source>
        <dbReference type="EMBL" id="MBD3919441.1"/>
    </source>
</evidence>
<organism evidence="2 3">
    <name type="scientific">Paenibacillus terricola</name>
    <dbReference type="NCBI Taxonomy" id="2763503"/>
    <lineage>
        <taxon>Bacteria</taxon>
        <taxon>Bacillati</taxon>
        <taxon>Bacillota</taxon>
        <taxon>Bacilli</taxon>
        <taxon>Bacillales</taxon>
        <taxon>Paenibacillaceae</taxon>
        <taxon>Paenibacillus</taxon>
    </lineage>
</organism>
<name>A0ABR8MW00_9BACL</name>
<keyword evidence="1" id="KW-0812">Transmembrane</keyword>
<keyword evidence="1" id="KW-0472">Membrane</keyword>
<feature type="transmembrane region" description="Helical" evidence="1">
    <location>
        <begin position="333"/>
        <end position="354"/>
    </location>
</feature>
<dbReference type="Proteomes" id="UP000609346">
    <property type="component" value="Unassembled WGS sequence"/>
</dbReference>
<protein>
    <submittedName>
        <fullName evidence="2">ABC transporter permease</fullName>
    </submittedName>
</protein>
<keyword evidence="1" id="KW-1133">Transmembrane helix</keyword>
<feature type="transmembrane region" description="Helical" evidence="1">
    <location>
        <begin position="238"/>
        <end position="258"/>
    </location>
</feature>
<dbReference type="Pfam" id="PF12679">
    <property type="entry name" value="ABC2_membrane_2"/>
    <property type="match status" value="1"/>
</dbReference>
<evidence type="ECO:0000256" key="1">
    <source>
        <dbReference type="SAM" id="Phobius"/>
    </source>
</evidence>
<dbReference type="EMBL" id="JACXZA010000002">
    <property type="protein sequence ID" value="MBD3919441.1"/>
    <property type="molecule type" value="Genomic_DNA"/>
</dbReference>
<feature type="transmembrane region" description="Helical" evidence="1">
    <location>
        <begin position="162"/>
        <end position="193"/>
    </location>
</feature>
<dbReference type="PANTHER" id="PTHR43471">
    <property type="entry name" value="ABC TRANSPORTER PERMEASE"/>
    <property type="match status" value="1"/>
</dbReference>
<reference evidence="2 3" key="1">
    <citation type="submission" date="2020-09" db="EMBL/GenBank/DDBJ databases">
        <title>Paenibacillus sp. strain PR3 16S rRNA gene Genome sequencing and assembly.</title>
        <authorList>
            <person name="Kim J."/>
        </authorList>
    </citation>
    <scope>NUCLEOTIDE SEQUENCE [LARGE SCALE GENOMIC DNA]</scope>
    <source>
        <strain evidence="2 3">PR3</strain>
    </source>
</reference>
<feature type="transmembrane region" description="Helical" evidence="1">
    <location>
        <begin position="205"/>
        <end position="226"/>
    </location>
</feature>
<keyword evidence="3" id="KW-1185">Reference proteome</keyword>
<feature type="transmembrane region" description="Helical" evidence="1">
    <location>
        <begin position="67"/>
        <end position="88"/>
    </location>
</feature>
<gene>
    <name evidence="2" type="ORF">H8B09_11815</name>
</gene>
<feature type="transmembrane region" description="Helical" evidence="1">
    <location>
        <begin position="120"/>
        <end position="141"/>
    </location>
</feature>
<proteinExistence type="predicted"/>
<accession>A0ABR8MW00</accession>
<comment type="caution">
    <text evidence="2">The sequence shown here is derived from an EMBL/GenBank/DDBJ whole genome shotgun (WGS) entry which is preliminary data.</text>
</comment>
<dbReference type="PANTHER" id="PTHR43471:SF14">
    <property type="entry name" value="ABC-2 TYPE TRANSPORT SYSTEM PERMEASE PROTEIN"/>
    <property type="match status" value="1"/>
</dbReference>
<evidence type="ECO:0000313" key="3">
    <source>
        <dbReference type="Proteomes" id="UP000609346"/>
    </source>
</evidence>
<sequence length="363" mass="39952">MIFITAISKEVTEVGETAASPNFLRRIFTSSQPPLQKHARLERNATRTTSPFWVMVQKEFGDHMRSWRFIILIAIIALACIGSIYTAVTALRDGVKSEQADNSFLFLQMFTVSDGTLPTFVTFVSFLGPLVGIALGFDAVNTERNKGTLSRLLSQPIYRDDFILAKFTASLLLVAVVLYSLGFLVMGLGLFTIGYPPTPEEVMRVVLFLFVATVYVGFWLNLAILFSIRFRQAATSALSGIALWLFFTIFYSMLVGIIDKATAPADSSALSILLRHANRMLLLNRLSPAYLFSEATSTLLTPGVRSLGPLTTAQVIGAISSPLSLMQSILLSWPQLVGLIAATMICFGISYVLFMRQEVRSKG</sequence>